<protein>
    <recommendedName>
        <fullName evidence="4">Gustatory receptor</fullName>
    </recommendedName>
</protein>
<accession>A0ABQ8JC01</accession>
<evidence type="ECO:0000313" key="3">
    <source>
        <dbReference type="Proteomes" id="UP000887458"/>
    </source>
</evidence>
<feature type="transmembrane region" description="Helical" evidence="1">
    <location>
        <begin position="312"/>
        <end position="333"/>
    </location>
</feature>
<proteinExistence type="predicted"/>
<comment type="caution">
    <text evidence="2">The sequence shown here is derived from an EMBL/GenBank/DDBJ whole genome shotgun (WGS) entry which is preliminary data.</text>
</comment>
<feature type="transmembrane region" description="Helical" evidence="1">
    <location>
        <begin position="12"/>
        <end position="31"/>
    </location>
</feature>
<feature type="transmembrane region" description="Helical" evidence="1">
    <location>
        <begin position="114"/>
        <end position="132"/>
    </location>
</feature>
<gene>
    <name evidence="2" type="ORF">DERP_001768</name>
</gene>
<keyword evidence="1" id="KW-1133">Transmembrane helix</keyword>
<feature type="transmembrane region" description="Helical" evidence="1">
    <location>
        <begin position="67"/>
        <end position="87"/>
    </location>
</feature>
<feature type="transmembrane region" description="Helical" evidence="1">
    <location>
        <begin position="212"/>
        <end position="228"/>
    </location>
</feature>
<evidence type="ECO:0008006" key="4">
    <source>
        <dbReference type="Google" id="ProtNLM"/>
    </source>
</evidence>
<reference evidence="2 3" key="2">
    <citation type="journal article" date="2022" name="Mol. Biol. Evol.">
        <title>Comparative Genomics Reveals Insights into the Divergent Evolution of Astigmatic Mites and Household Pest Adaptations.</title>
        <authorList>
            <person name="Xiong Q."/>
            <person name="Wan A.T."/>
            <person name="Liu X."/>
            <person name="Fung C.S."/>
            <person name="Xiao X."/>
            <person name="Malainual N."/>
            <person name="Hou J."/>
            <person name="Wang L."/>
            <person name="Wang M."/>
            <person name="Yang K.Y."/>
            <person name="Cui Y."/>
            <person name="Leung E.L."/>
            <person name="Nong W."/>
            <person name="Shin S.K."/>
            <person name="Au S.W."/>
            <person name="Jeong K.Y."/>
            <person name="Chew F.T."/>
            <person name="Hui J.H."/>
            <person name="Leung T.F."/>
            <person name="Tungtrongchitr A."/>
            <person name="Zhong N."/>
            <person name="Liu Z."/>
            <person name="Tsui S.K."/>
        </authorList>
    </citation>
    <scope>NUCLEOTIDE SEQUENCE [LARGE SCALE GENOMIC DNA]</scope>
    <source>
        <strain evidence="2">Derp</strain>
    </source>
</reference>
<dbReference type="EMBL" id="NJHN03000054">
    <property type="protein sequence ID" value="KAH9419935.1"/>
    <property type="molecule type" value="Genomic_DNA"/>
</dbReference>
<evidence type="ECO:0000313" key="2">
    <source>
        <dbReference type="EMBL" id="KAH9419935.1"/>
    </source>
</evidence>
<name>A0ABQ8JC01_DERPT</name>
<feature type="transmembrane region" description="Helical" evidence="1">
    <location>
        <begin position="339"/>
        <end position="363"/>
    </location>
</feature>
<reference evidence="2 3" key="1">
    <citation type="journal article" date="2018" name="J. Allergy Clin. Immunol.">
        <title>High-quality assembly of Dermatophagoides pteronyssinus genome and transcriptome reveals a wide range of novel allergens.</title>
        <authorList>
            <person name="Liu X.Y."/>
            <person name="Yang K.Y."/>
            <person name="Wang M.Q."/>
            <person name="Kwok J.S."/>
            <person name="Zeng X."/>
            <person name="Yang Z."/>
            <person name="Xiao X.J."/>
            <person name="Lau C.P."/>
            <person name="Li Y."/>
            <person name="Huang Z.M."/>
            <person name="Ba J.G."/>
            <person name="Yim A.K."/>
            <person name="Ouyang C.Y."/>
            <person name="Ngai S.M."/>
            <person name="Chan T.F."/>
            <person name="Leung E.L."/>
            <person name="Liu L."/>
            <person name="Liu Z.G."/>
            <person name="Tsui S.K."/>
        </authorList>
    </citation>
    <scope>NUCLEOTIDE SEQUENCE [LARGE SCALE GENOMIC DNA]</scope>
    <source>
        <strain evidence="2">Derp</strain>
    </source>
</reference>
<sequence length="448" mass="54168">MIMKIKFKISKYFDHVYIGFKQLFYITSLLLTNRWLEFYRSFFDMCTIIRRRKSDPEQFRHLVQPKISALIMIAILFSIKSIYNCYWSNKKDKIWVKINADVITDANLHSNANWFMISSLIAIDLVTFLLYFKNPTVNHLKSIIIDRRDKCFHWPYRYHSMMPVDYIVDFSRKIVHYFFYLIWLLTFFYLLTELHTIKFIIEYHDEIFGNNYFVGFLRLILLLINWKLVEVTIISSSLLCIIALLIFQLFFIICHLHFWQTEQILLKSQNFSNGNIRRLKSLVIIRNLIRFQHNHTKNLMLINDANKVYGRMFFITMITQISFNCYLVIFIILRHTTVLYTIVIIMAIISQLFYIFGVHYQFVIINRRFHKSSPILMSRMATTKFFDKYLPTKLKLSNYAQSMYTNNCYGITYWRCEIINMQEFVKYLILYSQLIMFIKIRGVIESEK</sequence>
<keyword evidence="3" id="KW-1185">Reference proteome</keyword>
<evidence type="ECO:0000256" key="1">
    <source>
        <dbReference type="SAM" id="Phobius"/>
    </source>
</evidence>
<feature type="transmembrane region" description="Helical" evidence="1">
    <location>
        <begin position="234"/>
        <end position="259"/>
    </location>
</feature>
<dbReference type="Proteomes" id="UP000887458">
    <property type="component" value="Unassembled WGS sequence"/>
</dbReference>
<keyword evidence="1" id="KW-0472">Membrane</keyword>
<keyword evidence="1" id="KW-0812">Transmembrane</keyword>
<feature type="transmembrane region" description="Helical" evidence="1">
    <location>
        <begin position="174"/>
        <end position="191"/>
    </location>
</feature>
<organism evidence="2 3">
    <name type="scientific">Dermatophagoides pteronyssinus</name>
    <name type="common">European house dust mite</name>
    <dbReference type="NCBI Taxonomy" id="6956"/>
    <lineage>
        <taxon>Eukaryota</taxon>
        <taxon>Metazoa</taxon>
        <taxon>Ecdysozoa</taxon>
        <taxon>Arthropoda</taxon>
        <taxon>Chelicerata</taxon>
        <taxon>Arachnida</taxon>
        <taxon>Acari</taxon>
        <taxon>Acariformes</taxon>
        <taxon>Sarcoptiformes</taxon>
        <taxon>Astigmata</taxon>
        <taxon>Psoroptidia</taxon>
        <taxon>Analgoidea</taxon>
        <taxon>Pyroglyphidae</taxon>
        <taxon>Dermatophagoidinae</taxon>
        <taxon>Dermatophagoides</taxon>
    </lineage>
</organism>